<dbReference type="Proteomes" id="UP001597046">
    <property type="component" value="Unassembled WGS sequence"/>
</dbReference>
<sequence>MPFKKGRPTASLYRSAKYQADRTALVKAFKPGQACVLCGHPIHVVKYVEAQHIPGTDQLLGLAHGTRNRCTVCRRPCNQTDGARRGRARQDNRETRTRL</sequence>
<protein>
    <recommendedName>
        <fullName evidence="4">HNH endonuclease</fullName>
    </recommendedName>
</protein>
<evidence type="ECO:0000256" key="1">
    <source>
        <dbReference type="SAM" id="MobiDB-lite"/>
    </source>
</evidence>
<accession>A0ABW3N192</accession>
<feature type="compositionally biased region" description="Basic and acidic residues" evidence="1">
    <location>
        <begin position="82"/>
        <end position="99"/>
    </location>
</feature>
<gene>
    <name evidence="2" type="ORF">ACFQ2V_14105</name>
</gene>
<evidence type="ECO:0000313" key="3">
    <source>
        <dbReference type="Proteomes" id="UP001597046"/>
    </source>
</evidence>
<organism evidence="2 3">
    <name type="scientific">Terrabacter terrigena</name>
    <dbReference type="NCBI Taxonomy" id="574718"/>
    <lineage>
        <taxon>Bacteria</taxon>
        <taxon>Bacillati</taxon>
        <taxon>Actinomycetota</taxon>
        <taxon>Actinomycetes</taxon>
        <taxon>Micrococcales</taxon>
        <taxon>Intrasporangiaceae</taxon>
        <taxon>Terrabacter</taxon>
    </lineage>
</organism>
<name>A0ABW3N192_9MICO</name>
<keyword evidence="3" id="KW-1185">Reference proteome</keyword>
<evidence type="ECO:0008006" key="4">
    <source>
        <dbReference type="Google" id="ProtNLM"/>
    </source>
</evidence>
<reference evidence="3" key="1">
    <citation type="journal article" date="2019" name="Int. J. Syst. Evol. Microbiol.">
        <title>The Global Catalogue of Microorganisms (GCM) 10K type strain sequencing project: providing services to taxonomists for standard genome sequencing and annotation.</title>
        <authorList>
            <consortium name="The Broad Institute Genomics Platform"/>
            <consortium name="The Broad Institute Genome Sequencing Center for Infectious Disease"/>
            <person name="Wu L."/>
            <person name="Ma J."/>
        </authorList>
    </citation>
    <scope>NUCLEOTIDE SEQUENCE [LARGE SCALE GENOMIC DNA]</scope>
    <source>
        <strain evidence="3">CCUG 57508</strain>
    </source>
</reference>
<feature type="region of interest" description="Disordered" evidence="1">
    <location>
        <begin position="77"/>
        <end position="99"/>
    </location>
</feature>
<dbReference type="EMBL" id="JBHTKH010000009">
    <property type="protein sequence ID" value="MFD1055444.1"/>
    <property type="molecule type" value="Genomic_DNA"/>
</dbReference>
<comment type="caution">
    <text evidence="2">The sequence shown here is derived from an EMBL/GenBank/DDBJ whole genome shotgun (WGS) entry which is preliminary data.</text>
</comment>
<proteinExistence type="predicted"/>
<evidence type="ECO:0000313" key="2">
    <source>
        <dbReference type="EMBL" id="MFD1055444.1"/>
    </source>
</evidence>
<dbReference type="RefSeq" id="WP_386053481.1">
    <property type="nucleotide sequence ID" value="NZ_JBHTKH010000009.1"/>
</dbReference>